<proteinExistence type="predicted"/>
<gene>
    <name evidence="2" type="ORF">MNEG_3514</name>
</gene>
<accession>A0A0D2K1F9</accession>
<name>A0A0D2K1F9_9CHLO</name>
<dbReference type="KEGG" id="mng:MNEG_3514"/>
<evidence type="ECO:0000256" key="1">
    <source>
        <dbReference type="SAM" id="MobiDB-lite"/>
    </source>
</evidence>
<organism evidence="2 3">
    <name type="scientific">Monoraphidium neglectum</name>
    <dbReference type="NCBI Taxonomy" id="145388"/>
    <lineage>
        <taxon>Eukaryota</taxon>
        <taxon>Viridiplantae</taxon>
        <taxon>Chlorophyta</taxon>
        <taxon>core chlorophytes</taxon>
        <taxon>Chlorophyceae</taxon>
        <taxon>CS clade</taxon>
        <taxon>Sphaeropleales</taxon>
        <taxon>Selenastraceae</taxon>
        <taxon>Monoraphidium</taxon>
    </lineage>
</organism>
<reference evidence="2 3" key="1">
    <citation type="journal article" date="2013" name="BMC Genomics">
        <title>Reconstruction of the lipid metabolism for the microalga Monoraphidium neglectum from its genome sequence reveals characteristics suitable for biofuel production.</title>
        <authorList>
            <person name="Bogen C."/>
            <person name="Al-Dilaimi A."/>
            <person name="Albersmeier A."/>
            <person name="Wichmann J."/>
            <person name="Grundmann M."/>
            <person name="Rupp O."/>
            <person name="Lauersen K.J."/>
            <person name="Blifernez-Klassen O."/>
            <person name="Kalinowski J."/>
            <person name="Goesmann A."/>
            <person name="Mussgnug J.H."/>
            <person name="Kruse O."/>
        </authorList>
    </citation>
    <scope>NUCLEOTIDE SEQUENCE [LARGE SCALE GENOMIC DNA]</scope>
    <source>
        <strain evidence="2 3">SAG 48.87</strain>
    </source>
</reference>
<keyword evidence="3" id="KW-1185">Reference proteome</keyword>
<dbReference type="AlphaFoldDB" id="A0A0D2K1F9"/>
<dbReference type="Proteomes" id="UP000054498">
    <property type="component" value="Unassembled WGS sequence"/>
</dbReference>
<dbReference type="EMBL" id="KK100663">
    <property type="protein sequence ID" value="KIZ04443.1"/>
    <property type="molecule type" value="Genomic_DNA"/>
</dbReference>
<dbReference type="STRING" id="145388.A0A0D2K1F9"/>
<protein>
    <submittedName>
        <fullName evidence="2">Uncharacterized protein</fullName>
    </submittedName>
</protein>
<dbReference type="GeneID" id="25736392"/>
<dbReference type="RefSeq" id="XP_013903462.1">
    <property type="nucleotide sequence ID" value="XM_014048008.1"/>
</dbReference>
<dbReference type="PANTHER" id="PTHR36777:SF2">
    <property type="entry name" value="EXPRESSED PROTEIN"/>
    <property type="match status" value="1"/>
</dbReference>
<sequence>MNRVGFGSCVSPCLAASRLATPAPVAMAGRRLGARMVALAGKPAKSTGNEALDSAISVGKGLVDSASELVPESVPRPVAKGGVAVAGGLLAFWLLQKVLSTLLTVALLGGAAWLYFRSQSGSDDSGSSSGGGGGTSDPSDPLGEARKIMDK</sequence>
<dbReference type="OrthoDB" id="534175at2759"/>
<evidence type="ECO:0000313" key="3">
    <source>
        <dbReference type="Proteomes" id="UP000054498"/>
    </source>
</evidence>
<dbReference type="PANTHER" id="PTHR36777">
    <property type="entry name" value="EXPRESSED PROTEIN"/>
    <property type="match status" value="1"/>
</dbReference>
<feature type="region of interest" description="Disordered" evidence="1">
    <location>
        <begin position="119"/>
        <end position="151"/>
    </location>
</feature>
<evidence type="ECO:0000313" key="2">
    <source>
        <dbReference type="EMBL" id="KIZ04443.1"/>
    </source>
</evidence>